<evidence type="ECO:0000259" key="5">
    <source>
        <dbReference type="Pfam" id="PF22692"/>
    </source>
</evidence>
<feature type="domain" description="Flagellar basal body rod protein N-terminal" evidence="3">
    <location>
        <begin position="5"/>
        <end position="35"/>
    </location>
</feature>
<keyword evidence="6" id="KW-0966">Cell projection</keyword>
<comment type="caution">
    <text evidence="6">The sequence shown here is derived from an EMBL/GenBank/DDBJ whole genome shotgun (WGS) entry which is preliminary data.</text>
</comment>
<keyword evidence="7" id="KW-1185">Reference proteome</keyword>
<keyword evidence="6" id="KW-0969">Cilium</keyword>
<dbReference type="EMBL" id="QNRI01000002">
    <property type="protein sequence ID" value="RBP00559.1"/>
    <property type="molecule type" value="Genomic_DNA"/>
</dbReference>
<dbReference type="SUPFAM" id="SSF117143">
    <property type="entry name" value="Flagellar hook protein flgE"/>
    <property type="match status" value="1"/>
</dbReference>
<dbReference type="InterPro" id="IPR037925">
    <property type="entry name" value="FlgE/F/G-like"/>
</dbReference>
<evidence type="ECO:0000313" key="7">
    <source>
        <dbReference type="Proteomes" id="UP000252254"/>
    </source>
</evidence>
<dbReference type="RefSeq" id="WP_079710603.1">
    <property type="nucleotide sequence ID" value="NZ_BAABQN010000002.1"/>
</dbReference>
<reference evidence="6 7" key="1">
    <citation type="submission" date="2018-06" db="EMBL/GenBank/DDBJ databases">
        <title>Genomic Encyclopedia of Type Strains, Phase IV (KMG-IV): sequencing the most valuable type-strain genomes for metagenomic binning, comparative biology and taxonomic classification.</title>
        <authorList>
            <person name="Goeker M."/>
        </authorList>
    </citation>
    <scope>NUCLEOTIDE SEQUENCE [LARGE SCALE GENOMIC DNA]</scope>
    <source>
        <strain evidence="6 7">DSM 15140</strain>
    </source>
</reference>
<evidence type="ECO:0000313" key="6">
    <source>
        <dbReference type="EMBL" id="RBP00559.1"/>
    </source>
</evidence>
<comment type="similarity">
    <text evidence="1 2">Belongs to the flagella basal body rod proteins family.</text>
</comment>
<accession>A0A366EGK0</accession>
<evidence type="ECO:0000259" key="3">
    <source>
        <dbReference type="Pfam" id="PF00460"/>
    </source>
</evidence>
<dbReference type="Proteomes" id="UP000252254">
    <property type="component" value="Unassembled WGS sequence"/>
</dbReference>
<gene>
    <name evidence="6" type="ORF">DES48_102323</name>
</gene>
<evidence type="ECO:0000259" key="4">
    <source>
        <dbReference type="Pfam" id="PF06429"/>
    </source>
</evidence>
<dbReference type="STRING" id="200904.GCA_900168775_00594"/>
<evidence type="ECO:0000256" key="2">
    <source>
        <dbReference type="RuleBase" id="RU362116"/>
    </source>
</evidence>
<dbReference type="AlphaFoldDB" id="A0A366EGK0"/>
<dbReference type="PANTHER" id="PTHR30435">
    <property type="entry name" value="FLAGELLAR PROTEIN"/>
    <property type="match status" value="1"/>
</dbReference>
<feature type="domain" description="Flagellar hook protein FlgE/F/G-like D1" evidence="5">
    <location>
        <begin position="114"/>
        <end position="175"/>
    </location>
</feature>
<dbReference type="InterPro" id="IPR010930">
    <property type="entry name" value="Flg_bb/hook_C_dom"/>
</dbReference>
<comment type="subcellular location">
    <subcellularLocation>
        <location evidence="2">Bacterial flagellum basal body</location>
    </subcellularLocation>
</comment>
<proteinExistence type="inferred from homology"/>
<dbReference type="Pfam" id="PF06429">
    <property type="entry name" value="Flg_bbr_C"/>
    <property type="match status" value="1"/>
</dbReference>
<dbReference type="PANTHER" id="PTHR30435:SF19">
    <property type="entry name" value="FLAGELLAR BASAL-BODY ROD PROTEIN FLGG"/>
    <property type="match status" value="1"/>
</dbReference>
<dbReference type="NCBIfam" id="TIGR03506">
    <property type="entry name" value="FlgEFG_subfam"/>
    <property type="match status" value="1"/>
</dbReference>
<organism evidence="6 7">
    <name type="scientific">Paraliobacillus ryukyuensis</name>
    <dbReference type="NCBI Taxonomy" id="200904"/>
    <lineage>
        <taxon>Bacteria</taxon>
        <taxon>Bacillati</taxon>
        <taxon>Bacillota</taxon>
        <taxon>Bacilli</taxon>
        <taxon>Bacillales</taxon>
        <taxon>Bacillaceae</taxon>
        <taxon>Paraliobacillus</taxon>
    </lineage>
</organism>
<dbReference type="InterPro" id="IPR001444">
    <property type="entry name" value="Flag_bb_rod_N"/>
</dbReference>
<protein>
    <submittedName>
        <fullName evidence="6">Flagellar basal-body rod protein FlgG</fullName>
    </submittedName>
</protein>
<dbReference type="Pfam" id="PF00460">
    <property type="entry name" value="Flg_bb_rod"/>
    <property type="match status" value="1"/>
</dbReference>
<dbReference type="OrthoDB" id="9800375at2"/>
<keyword evidence="2" id="KW-0975">Bacterial flagellum</keyword>
<dbReference type="Pfam" id="PF22692">
    <property type="entry name" value="LlgE_F_G_D1"/>
    <property type="match status" value="1"/>
</dbReference>
<feature type="domain" description="Flagellar basal-body/hook protein C-terminal" evidence="4">
    <location>
        <begin position="225"/>
        <end position="269"/>
    </location>
</feature>
<keyword evidence="6" id="KW-0282">Flagellum</keyword>
<dbReference type="GO" id="GO:0071978">
    <property type="term" value="P:bacterial-type flagellum-dependent swarming motility"/>
    <property type="evidence" value="ECO:0007669"/>
    <property type="project" value="TreeGrafter"/>
</dbReference>
<dbReference type="InterPro" id="IPR053967">
    <property type="entry name" value="LlgE_F_G-like_D1"/>
</dbReference>
<dbReference type="GO" id="GO:0009425">
    <property type="term" value="C:bacterial-type flagellum basal body"/>
    <property type="evidence" value="ECO:0007669"/>
    <property type="project" value="UniProtKB-SubCell"/>
</dbReference>
<evidence type="ECO:0000256" key="1">
    <source>
        <dbReference type="ARBA" id="ARBA00009677"/>
    </source>
</evidence>
<dbReference type="InterPro" id="IPR020013">
    <property type="entry name" value="Flagellar_FlgE/F/G"/>
</dbReference>
<sequence>MLRGFYTAASGMMAQQRRQDTLSNNIANAQTPGYKQDQATVRAFPELLIQRMGKQEINTATGSFNVPQQRQIGSINTGVYVQETIPDFKQGSLRETGLTTDMALVNGTLPDETGGLFFTVQNDAGDVRYTRNGNFTVNGDGFLTTGEGFYVLDQAGNPIETDGQTFTVNNDGILQVGAQAIPVGVAYSANTNDLVKEGQGLFALGEDGQALENARENAAVTFNIQQKYVETSNVDTVQTMTDMMQAYRLFETNQKVLQAYDQSMDKAVNQIARLT</sequence>
<name>A0A366EGK0_9BACI</name>